<gene>
    <name evidence="1" type="ORF">TM448A01052_0003</name>
    <name evidence="2" type="ORF">TM448B01192_0015</name>
</gene>
<dbReference type="EMBL" id="MT144092">
    <property type="protein sequence ID" value="QJA48602.1"/>
    <property type="molecule type" value="Genomic_DNA"/>
</dbReference>
<evidence type="ECO:0000313" key="1">
    <source>
        <dbReference type="EMBL" id="QJA48602.1"/>
    </source>
</evidence>
<accession>A0A6H1ZM98</accession>
<protein>
    <submittedName>
        <fullName evidence="1">Uncharacterized protein</fullName>
    </submittedName>
</protein>
<dbReference type="AlphaFoldDB" id="A0A6H1ZM98"/>
<sequence length="60" mass="6588">MPYAMRKEGNKLVNINTETGKVKGTFPNTASGKARAQAQLNLLRGLETSKWKPTGKKAQK</sequence>
<reference evidence="1" key="1">
    <citation type="submission" date="2020-03" db="EMBL/GenBank/DDBJ databases">
        <title>The deep terrestrial virosphere.</title>
        <authorList>
            <person name="Holmfeldt K."/>
            <person name="Nilsson E."/>
            <person name="Simone D."/>
            <person name="Lopez-Fernandez M."/>
            <person name="Wu X."/>
            <person name="de Brujin I."/>
            <person name="Lundin D."/>
            <person name="Andersson A."/>
            <person name="Bertilsson S."/>
            <person name="Dopson M."/>
        </authorList>
    </citation>
    <scope>NUCLEOTIDE SEQUENCE</scope>
    <source>
        <strain evidence="1">TM448A01052</strain>
        <strain evidence="2">TM448B01192</strain>
    </source>
</reference>
<name>A0A6H1ZM98_9ZZZZ</name>
<evidence type="ECO:0000313" key="2">
    <source>
        <dbReference type="EMBL" id="QJH98108.1"/>
    </source>
</evidence>
<organism evidence="1">
    <name type="scientific">viral metagenome</name>
    <dbReference type="NCBI Taxonomy" id="1070528"/>
    <lineage>
        <taxon>unclassified sequences</taxon>
        <taxon>metagenomes</taxon>
        <taxon>organismal metagenomes</taxon>
    </lineage>
</organism>
<proteinExistence type="predicted"/>
<dbReference type="EMBL" id="MT144716">
    <property type="protein sequence ID" value="QJH98108.1"/>
    <property type="molecule type" value="Genomic_DNA"/>
</dbReference>